<keyword evidence="3" id="KW-1185">Reference proteome</keyword>
<gene>
    <name evidence="2" type="ORF">PLUTO_00740</name>
</gene>
<proteinExistence type="predicted"/>
<dbReference type="Proteomes" id="UP001056883">
    <property type="component" value="Segment"/>
</dbReference>
<evidence type="ECO:0000256" key="1">
    <source>
        <dbReference type="SAM" id="MobiDB-lite"/>
    </source>
</evidence>
<protein>
    <submittedName>
        <fullName evidence="2">Uncharacterized protein</fullName>
    </submittedName>
</protein>
<evidence type="ECO:0000313" key="2">
    <source>
        <dbReference type="EMBL" id="USN16390.1"/>
    </source>
</evidence>
<evidence type="ECO:0000313" key="3">
    <source>
        <dbReference type="Proteomes" id="UP001056883"/>
    </source>
</evidence>
<accession>A0A9E7SLT4</accession>
<feature type="region of interest" description="Disordered" evidence="1">
    <location>
        <begin position="128"/>
        <end position="151"/>
    </location>
</feature>
<reference evidence="2" key="1">
    <citation type="submission" date="2022-05" db="EMBL/GenBank/DDBJ databases">
        <authorList>
            <person name="Friedrich I."/>
            <person name="Poehlein A."/>
            <person name="Schneider D."/>
            <person name="Hertel R."/>
            <person name="Daniel R."/>
        </authorList>
    </citation>
    <scope>NUCLEOTIDE SEQUENCE</scope>
</reference>
<organism evidence="2 3">
    <name type="scientific">Luteibacter phage vB_LflM-Pluto</name>
    <dbReference type="NCBI Taxonomy" id="2948611"/>
    <lineage>
        <taxon>Viruses</taxon>
        <taxon>Duplodnaviria</taxon>
        <taxon>Heunggongvirae</taxon>
        <taxon>Uroviricota</taxon>
        <taxon>Caudoviricetes</taxon>
        <taxon>Lindbergviridae</taxon>
        <taxon>Plutovirus</taxon>
        <taxon>Plutovirus pluto</taxon>
    </lineage>
</organism>
<name>A0A9E7SLT4_9CAUD</name>
<sequence>MTKTIWLTPKLLVRRCLFPRSSDTAYYCRSEAQLRDAISAELLTGSTYADVPAVHKKYVDEEINKVLSNESCEILGGDSFYLFDLAEDGLKIMTNAPARATPVPGMSKSLAFLAGINELSDDLKRARDKANETRPASLCPVPSDEDRPPLSPTQALRALVDELQTELHEPFGDDLNGAIDEAVRALKSHESHESPSAQVDELHAIINEGKRQWDELANVLRASGDDVDEVMEHARQYREFWDHHNRKDDEAPKVRIRGNPNKPGDTKFIGLTRWMGGGRLVFRESAISAMGDHATMNDVRFVRIDGDEEPYLVRETMEEIEAIITAM</sequence>
<dbReference type="EMBL" id="ON529861">
    <property type="protein sequence ID" value="USN16390.1"/>
    <property type="molecule type" value="Genomic_DNA"/>
</dbReference>